<sequence>MTFQEAVVELLNKHAKAELSPSAQRGSAFNRAKTVRFKKGKGGVYEGKDADGTEVLVYFNDQAGVISCTEIEADAPDDDE</sequence>
<evidence type="ECO:0000313" key="2">
    <source>
        <dbReference type="Proteomes" id="UP000324974"/>
    </source>
</evidence>
<organism evidence="1 2">
    <name type="scientific">Limnoglobus roseus</name>
    <dbReference type="NCBI Taxonomy" id="2598579"/>
    <lineage>
        <taxon>Bacteria</taxon>
        <taxon>Pseudomonadati</taxon>
        <taxon>Planctomycetota</taxon>
        <taxon>Planctomycetia</taxon>
        <taxon>Gemmatales</taxon>
        <taxon>Gemmataceae</taxon>
        <taxon>Limnoglobus</taxon>
    </lineage>
</organism>
<protein>
    <submittedName>
        <fullName evidence="1">Uncharacterized protein</fullName>
    </submittedName>
</protein>
<dbReference type="EMBL" id="CP042425">
    <property type="protein sequence ID" value="QEL16656.1"/>
    <property type="molecule type" value="Genomic_DNA"/>
</dbReference>
<accession>A0A5C1AFA8</accession>
<proteinExistence type="predicted"/>
<evidence type="ECO:0000313" key="1">
    <source>
        <dbReference type="EMBL" id="QEL16656.1"/>
    </source>
</evidence>
<dbReference type="OrthoDB" id="283467at2"/>
<dbReference type="AlphaFoldDB" id="A0A5C1AFA8"/>
<dbReference type="RefSeq" id="WP_149111351.1">
    <property type="nucleotide sequence ID" value="NZ_CP042425.1"/>
</dbReference>
<keyword evidence="2" id="KW-1185">Reference proteome</keyword>
<dbReference type="KEGG" id="lrs:PX52LOC_03617"/>
<gene>
    <name evidence="1" type="ORF">PX52LOC_03617</name>
</gene>
<dbReference type="Proteomes" id="UP000324974">
    <property type="component" value="Chromosome"/>
</dbReference>
<name>A0A5C1AFA8_9BACT</name>
<reference evidence="2" key="1">
    <citation type="submission" date="2019-08" db="EMBL/GenBank/DDBJ databases">
        <title>Limnoglobus roseus gen. nov., sp. nov., a novel freshwater planctomycete with a giant genome from the family Gemmataceae.</title>
        <authorList>
            <person name="Kulichevskaya I.S."/>
            <person name="Naumoff D.G."/>
            <person name="Miroshnikov K."/>
            <person name="Ivanova A."/>
            <person name="Philippov D.A."/>
            <person name="Hakobyan A."/>
            <person name="Rijpstra I.C."/>
            <person name="Sinninghe Damste J.S."/>
            <person name="Liesack W."/>
            <person name="Dedysh S.N."/>
        </authorList>
    </citation>
    <scope>NUCLEOTIDE SEQUENCE [LARGE SCALE GENOMIC DNA]</scope>
    <source>
        <strain evidence="2">PX52</strain>
    </source>
</reference>